<comment type="catalytic activity">
    <reaction evidence="10">
        <text>L-cysteinyl-[protein] + hexadecanoyl-CoA = S-hexadecanoyl-L-cysteinyl-[protein] + CoA</text>
        <dbReference type="Rhea" id="RHEA:36683"/>
        <dbReference type="Rhea" id="RHEA-COMP:10131"/>
        <dbReference type="Rhea" id="RHEA-COMP:11032"/>
        <dbReference type="ChEBI" id="CHEBI:29950"/>
        <dbReference type="ChEBI" id="CHEBI:57287"/>
        <dbReference type="ChEBI" id="CHEBI:57379"/>
        <dbReference type="ChEBI" id="CHEBI:74151"/>
        <dbReference type="EC" id="2.3.1.225"/>
    </reaction>
</comment>
<dbReference type="EC" id="2.3.1.225" evidence="10"/>
<evidence type="ECO:0000256" key="6">
    <source>
        <dbReference type="ARBA" id="ARBA00023136"/>
    </source>
</evidence>
<dbReference type="InterPro" id="IPR039859">
    <property type="entry name" value="PFA4/ZDH16/20/ERF2-like"/>
</dbReference>
<evidence type="ECO:0000256" key="11">
    <source>
        <dbReference type="SAM" id="MobiDB-lite"/>
    </source>
</evidence>
<dbReference type="Pfam" id="PF01529">
    <property type="entry name" value="DHHC"/>
    <property type="match status" value="1"/>
</dbReference>
<dbReference type="VEuPathDB" id="PlasmoDB:AK88_03600"/>
<dbReference type="GO" id="GO:0006612">
    <property type="term" value="P:protein targeting to membrane"/>
    <property type="evidence" value="ECO:0007669"/>
    <property type="project" value="TreeGrafter"/>
</dbReference>
<keyword evidence="6 10" id="KW-0472">Membrane</keyword>
<comment type="subcellular location">
    <subcellularLocation>
        <location evidence="1">Endomembrane system</location>
        <topology evidence="1">Multi-pass membrane protein</topology>
    </subcellularLocation>
</comment>
<feature type="transmembrane region" description="Helical" evidence="10">
    <location>
        <begin position="347"/>
        <end position="366"/>
    </location>
</feature>
<organism evidence="13 14">
    <name type="scientific">Plasmodium fragile</name>
    <dbReference type="NCBI Taxonomy" id="5857"/>
    <lineage>
        <taxon>Eukaryota</taxon>
        <taxon>Sar</taxon>
        <taxon>Alveolata</taxon>
        <taxon>Apicomplexa</taxon>
        <taxon>Aconoidasida</taxon>
        <taxon>Haemosporida</taxon>
        <taxon>Plasmodiidae</taxon>
        <taxon>Plasmodium</taxon>
        <taxon>Plasmodium (Plasmodium)</taxon>
    </lineage>
</organism>
<comment type="similarity">
    <text evidence="2 10">Belongs to the DHHC palmitoyltransferase family.</text>
</comment>
<dbReference type="EMBL" id="KQ001686">
    <property type="protein sequence ID" value="KJP86786.1"/>
    <property type="molecule type" value="Genomic_DNA"/>
</dbReference>
<dbReference type="AlphaFoldDB" id="A0A0D9QM29"/>
<feature type="transmembrane region" description="Helical" evidence="10">
    <location>
        <begin position="6"/>
        <end position="24"/>
    </location>
</feature>
<dbReference type="GO" id="GO:0005783">
    <property type="term" value="C:endoplasmic reticulum"/>
    <property type="evidence" value="ECO:0007669"/>
    <property type="project" value="TreeGrafter"/>
</dbReference>
<keyword evidence="4 10" id="KW-0812">Transmembrane</keyword>
<evidence type="ECO:0000256" key="2">
    <source>
        <dbReference type="ARBA" id="ARBA00008574"/>
    </source>
</evidence>
<dbReference type="PANTHER" id="PTHR22883">
    <property type="entry name" value="ZINC FINGER DHHC DOMAIN CONTAINING PROTEIN"/>
    <property type="match status" value="1"/>
</dbReference>
<evidence type="ECO:0000256" key="1">
    <source>
        <dbReference type="ARBA" id="ARBA00004127"/>
    </source>
</evidence>
<gene>
    <name evidence="13" type="ORF">AK88_03600</name>
</gene>
<dbReference type="GeneID" id="24268914"/>
<dbReference type="InterPro" id="IPR001594">
    <property type="entry name" value="Palmitoyltrfase_DHHC"/>
</dbReference>
<evidence type="ECO:0000256" key="3">
    <source>
        <dbReference type="ARBA" id="ARBA00022679"/>
    </source>
</evidence>
<reference evidence="13 14" key="1">
    <citation type="submission" date="2014-03" db="EMBL/GenBank/DDBJ databases">
        <title>The Genome Sequence of Plasmodium fragile nilgiri.</title>
        <authorList>
            <consortium name="The Broad Institute Genomics Platform"/>
            <consortium name="The Broad Institute Genome Sequencing Center for Infectious Disease"/>
            <person name="Neafsey D."/>
            <person name="Duraisingh M."/>
            <person name="Young S.K."/>
            <person name="Zeng Q."/>
            <person name="Gargeya S."/>
            <person name="Abouelleil A."/>
            <person name="Alvarado L."/>
            <person name="Chapman S.B."/>
            <person name="Gainer-Dewar J."/>
            <person name="Goldberg J."/>
            <person name="Griggs A."/>
            <person name="Gujja S."/>
            <person name="Hansen M."/>
            <person name="Howarth C."/>
            <person name="Imamovic A."/>
            <person name="Larimer J."/>
            <person name="Pearson M."/>
            <person name="Poon T.W."/>
            <person name="Priest M."/>
            <person name="Roberts A."/>
            <person name="Saif S."/>
            <person name="Shea T."/>
            <person name="Sykes S."/>
            <person name="Wortman J."/>
            <person name="Nusbaum C."/>
            <person name="Birren B."/>
        </authorList>
    </citation>
    <scope>NUCLEOTIDE SEQUENCE [LARGE SCALE GENOMIC DNA]</scope>
    <source>
        <strain evidence="14">nilgiri</strain>
    </source>
</reference>
<sequence length="525" mass="59974">MKNPLPFAVVSIKLSVLATLAHLVRTGQLPYDGRTSFFFLFFLYAASFSLYVISSLRDPGYVKSCPLAYLPNDERAAFKASLSERTQNKNEQTKNIPIDVSITHDEFTSSDSFSSDTVSTNGELDSLTIIHHKNHNTIITERRIKKKQKGLTMRCVRPDQPHEDRLVPSTNKTKYAHQEGSRRERGKCVKRSHPQAEQKRVHPRLKTSFSWLHNLHLMAPLEARTRVNVSGPSKYKPLAMTQLHHMRCNCGESHAGPTHVKQTIGHSLEYTPITCPTHVKMKPSAIFRVLGGEVYQYATPLSYCYVCGVVQILRSKHCNACHKCVRTFDHHCPWINNCVAENNRASYLVYLLLEAMTLFHAIRLLSRVLLKMLFEEHGWFFAWLVVLLLVLFFFFTMISCLAIYHSYLCLINETTRENTVRARSTPEVNTSGRQSVGPFFLGYQQNVLIYFSNLPIVGLCPQVVRQYVSSKLCRTRGVAWGTQGEILWKPNPKSRLRREAIFLSILEHVAACVRRQFSPVTLSTE</sequence>
<evidence type="ECO:0000256" key="7">
    <source>
        <dbReference type="ARBA" id="ARBA00023139"/>
    </source>
</evidence>
<evidence type="ECO:0000259" key="12">
    <source>
        <dbReference type="Pfam" id="PF01529"/>
    </source>
</evidence>
<feature type="transmembrane region" description="Helical" evidence="10">
    <location>
        <begin position="378"/>
        <end position="404"/>
    </location>
</feature>
<feature type="region of interest" description="Disordered" evidence="11">
    <location>
        <begin position="172"/>
        <end position="202"/>
    </location>
</feature>
<keyword evidence="5 10" id="KW-1133">Transmembrane helix</keyword>
<dbReference type="PROSITE" id="PS50216">
    <property type="entry name" value="DHHC"/>
    <property type="match status" value="1"/>
</dbReference>
<keyword evidence="14" id="KW-1185">Reference proteome</keyword>
<keyword evidence="3 10" id="KW-0808">Transferase</keyword>
<keyword evidence="8" id="KW-0449">Lipoprotein</keyword>
<feature type="compositionally biased region" description="Basic and acidic residues" evidence="11">
    <location>
        <begin position="176"/>
        <end position="187"/>
    </location>
</feature>
<evidence type="ECO:0000313" key="13">
    <source>
        <dbReference type="EMBL" id="KJP86786.1"/>
    </source>
</evidence>
<evidence type="ECO:0000313" key="14">
    <source>
        <dbReference type="Proteomes" id="UP000054561"/>
    </source>
</evidence>
<comment type="domain">
    <text evidence="10">The DHHC domain is required for palmitoyltransferase activity.</text>
</comment>
<feature type="domain" description="Palmitoyltransferase DHHC" evidence="12">
    <location>
        <begin position="301"/>
        <end position="419"/>
    </location>
</feature>
<keyword evidence="9 10" id="KW-0012">Acyltransferase</keyword>
<feature type="transmembrane region" description="Helical" evidence="10">
    <location>
        <begin position="36"/>
        <end position="56"/>
    </location>
</feature>
<keyword evidence="7" id="KW-0564">Palmitate</keyword>
<evidence type="ECO:0000256" key="4">
    <source>
        <dbReference type="ARBA" id="ARBA00022692"/>
    </source>
</evidence>
<name>A0A0D9QM29_PLAFR</name>
<dbReference type="PANTHER" id="PTHR22883:SF301">
    <property type="entry name" value="PALMITOYLTRANSFERASE ZDHHC12"/>
    <property type="match status" value="1"/>
</dbReference>
<protein>
    <recommendedName>
        <fullName evidence="10">Palmitoyltransferase</fullName>
        <ecNumber evidence="10">2.3.1.225</ecNumber>
    </recommendedName>
</protein>
<dbReference type="OMA" id="IYHSYLC"/>
<dbReference type="RefSeq" id="XP_012336634.1">
    <property type="nucleotide sequence ID" value="XM_012481211.1"/>
</dbReference>
<evidence type="ECO:0000256" key="8">
    <source>
        <dbReference type="ARBA" id="ARBA00023288"/>
    </source>
</evidence>
<evidence type="ECO:0000256" key="10">
    <source>
        <dbReference type="RuleBase" id="RU079119"/>
    </source>
</evidence>
<proteinExistence type="inferred from homology"/>
<dbReference type="Proteomes" id="UP000054561">
    <property type="component" value="Unassembled WGS sequence"/>
</dbReference>
<dbReference type="GO" id="GO:0005794">
    <property type="term" value="C:Golgi apparatus"/>
    <property type="evidence" value="ECO:0007669"/>
    <property type="project" value="TreeGrafter"/>
</dbReference>
<accession>A0A0D9QM29</accession>
<evidence type="ECO:0000256" key="9">
    <source>
        <dbReference type="ARBA" id="ARBA00023315"/>
    </source>
</evidence>
<evidence type="ECO:0000256" key="5">
    <source>
        <dbReference type="ARBA" id="ARBA00022989"/>
    </source>
</evidence>
<dbReference type="OrthoDB" id="9909019at2759"/>
<dbReference type="GO" id="GO:0019706">
    <property type="term" value="F:protein-cysteine S-palmitoyltransferase activity"/>
    <property type="evidence" value="ECO:0007669"/>
    <property type="project" value="UniProtKB-EC"/>
</dbReference>